<sequence length="154" mass="17979">MSDQFEMAEFHWLMDILQTIDVGLVVLDREYNIKLWNSFMENHSGLRPDQTKNQNLFSLFSEIDEAWFKKKAEAVFLLKTRAFVIHEQRPYLFRFENNHPITGRADYMFQNATIIPLSNLDGSTDHICLIVYDVTRAATNQSDLQKLLSQNSSS</sequence>
<keyword evidence="3" id="KW-1185">Reference proteome</keyword>
<dbReference type="SMART" id="SM00091">
    <property type="entry name" value="PAS"/>
    <property type="match status" value="1"/>
</dbReference>
<dbReference type="STRING" id="207949.RED65_05564"/>
<gene>
    <name evidence="2" type="ORF">RED65_05564</name>
</gene>
<organism evidence="2 3">
    <name type="scientific">Bermanella marisrubri</name>
    <dbReference type="NCBI Taxonomy" id="207949"/>
    <lineage>
        <taxon>Bacteria</taxon>
        <taxon>Pseudomonadati</taxon>
        <taxon>Pseudomonadota</taxon>
        <taxon>Gammaproteobacteria</taxon>
        <taxon>Oceanospirillales</taxon>
        <taxon>Oceanospirillaceae</taxon>
        <taxon>Bermanella</taxon>
    </lineage>
</organism>
<dbReference type="Proteomes" id="UP000004263">
    <property type="component" value="Unassembled WGS sequence"/>
</dbReference>
<name>Q1N0K4_9GAMM</name>
<dbReference type="Gene3D" id="3.30.450.20">
    <property type="entry name" value="PAS domain"/>
    <property type="match status" value="1"/>
</dbReference>
<dbReference type="Pfam" id="PF00989">
    <property type="entry name" value="PAS"/>
    <property type="match status" value="1"/>
</dbReference>
<dbReference type="RefSeq" id="WP_007016430.1">
    <property type="nucleotide sequence ID" value="NZ_AAQH01000013.1"/>
</dbReference>
<evidence type="ECO:0000259" key="1">
    <source>
        <dbReference type="SMART" id="SM00091"/>
    </source>
</evidence>
<dbReference type="InterPro" id="IPR035965">
    <property type="entry name" value="PAS-like_dom_sf"/>
</dbReference>
<comment type="caution">
    <text evidence="2">The sequence shown here is derived from an EMBL/GenBank/DDBJ whole genome shotgun (WGS) entry which is preliminary data.</text>
</comment>
<dbReference type="InterPro" id="IPR000014">
    <property type="entry name" value="PAS"/>
</dbReference>
<feature type="domain" description="PAS" evidence="1">
    <location>
        <begin position="11"/>
        <end position="77"/>
    </location>
</feature>
<dbReference type="NCBIfam" id="TIGR00229">
    <property type="entry name" value="sensory_box"/>
    <property type="match status" value="1"/>
</dbReference>
<dbReference type="EMBL" id="AAQH01000013">
    <property type="protein sequence ID" value="EAT11829.1"/>
    <property type="molecule type" value="Genomic_DNA"/>
</dbReference>
<dbReference type="OrthoDB" id="9812260at2"/>
<dbReference type="AlphaFoldDB" id="Q1N0K4"/>
<reference evidence="2 3" key="1">
    <citation type="submission" date="2006-03" db="EMBL/GenBank/DDBJ databases">
        <authorList>
            <person name="Pinhassi J."/>
            <person name="Pedros-Alio C."/>
            <person name="Ferriera S."/>
            <person name="Johnson J."/>
            <person name="Kravitz S."/>
            <person name="Halpern A."/>
            <person name="Remington K."/>
            <person name="Beeson K."/>
            <person name="Tran B."/>
            <person name="Rogers Y.-H."/>
            <person name="Friedman R."/>
            <person name="Venter J.C."/>
        </authorList>
    </citation>
    <scope>NUCLEOTIDE SEQUENCE [LARGE SCALE GENOMIC DNA]</scope>
    <source>
        <strain evidence="2 3">RED65</strain>
    </source>
</reference>
<proteinExistence type="predicted"/>
<dbReference type="GO" id="GO:0006355">
    <property type="term" value="P:regulation of DNA-templated transcription"/>
    <property type="evidence" value="ECO:0007669"/>
    <property type="project" value="InterPro"/>
</dbReference>
<protein>
    <recommendedName>
        <fullName evidence="1">PAS domain-containing protein</fullName>
    </recommendedName>
</protein>
<dbReference type="CDD" id="cd00130">
    <property type="entry name" value="PAS"/>
    <property type="match status" value="1"/>
</dbReference>
<accession>Q1N0K4</accession>
<evidence type="ECO:0000313" key="3">
    <source>
        <dbReference type="Proteomes" id="UP000004263"/>
    </source>
</evidence>
<dbReference type="HOGENOM" id="CLU_139774_0_0_6"/>
<dbReference type="InterPro" id="IPR013767">
    <property type="entry name" value="PAS_fold"/>
</dbReference>
<evidence type="ECO:0000313" key="2">
    <source>
        <dbReference type="EMBL" id="EAT11829.1"/>
    </source>
</evidence>
<dbReference type="SUPFAM" id="SSF55785">
    <property type="entry name" value="PYP-like sensor domain (PAS domain)"/>
    <property type="match status" value="1"/>
</dbReference>